<dbReference type="RefSeq" id="WP_279247030.1">
    <property type="nucleotide sequence ID" value="NZ_SHNN01000005.1"/>
</dbReference>
<feature type="domain" description="DUF4124" evidence="3">
    <location>
        <begin position="8"/>
        <end position="61"/>
    </location>
</feature>
<sequence length="174" mass="20080">MLRSTLLCLILASSLSHASTVYRTIDSAGRVTYSDQPPLDKSNRVETLHYRETPVKRSAEDSARFAAMREVTAKITESRIVRENARFEQKTQAPVYSEVSQPNYGPQRGSHRYKYPQYHHQPRWDLIGQPASNSQYPAKLVRQHYSDHVQRALQPNQTSQLPNWRLPARPVPLR</sequence>
<gene>
    <name evidence="4" type="ORF">EYC98_19220</name>
</gene>
<feature type="compositionally biased region" description="Polar residues" evidence="1">
    <location>
        <begin position="153"/>
        <end position="162"/>
    </location>
</feature>
<feature type="region of interest" description="Disordered" evidence="1">
    <location>
        <begin position="153"/>
        <end position="174"/>
    </location>
</feature>
<evidence type="ECO:0000313" key="4">
    <source>
        <dbReference type="EMBL" id="MCX2982999.1"/>
    </source>
</evidence>
<name>A0ABT3TLV9_9GAMM</name>
<keyword evidence="5" id="KW-1185">Reference proteome</keyword>
<feature type="signal peptide" evidence="2">
    <location>
        <begin position="1"/>
        <end position="18"/>
    </location>
</feature>
<proteinExistence type="predicted"/>
<dbReference type="EMBL" id="SHNN01000005">
    <property type="protein sequence ID" value="MCX2982999.1"/>
    <property type="molecule type" value="Genomic_DNA"/>
</dbReference>
<organism evidence="4 5">
    <name type="scientific">Candidatus Litorirhabdus singularis</name>
    <dbReference type="NCBI Taxonomy" id="2518993"/>
    <lineage>
        <taxon>Bacteria</taxon>
        <taxon>Pseudomonadati</taxon>
        <taxon>Pseudomonadota</taxon>
        <taxon>Gammaproteobacteria</taxon>
        <taxon>Cellvibrionales</taxon>
        <taxon>Halieaceae</taxon>
        <taxon>Candidatus Litorirhabdus</taxon>
    </lineage>
</organism>
<evidence type="ECO:0000259" key="3">
    <source>
        <dbReference type="Pfam" id="PF13511"/>
    </source>
</evidence>
<dbReference type="InterPro" id="IPR025392">
    <property type="entry name" value="DUF4124"/>
</dbReference>
<keyword evidence="2" id="KW-0732">Signal</keyword>
<feature type="chain" id="PRO_5046350266" evidence="2">
    <location>
        <begin position="19"/>
        <end position="174"/>
    </location>
</feature>
<reference evidence="4" key="1">
    <citation type="submission" date="2019-02" db="EMBL/GenBank/DDBJ databases">
        <authorList>
            <person name="Li S.-H."/>
        </authorList>
    </citation>
    <scope>NUCLEOTIDE SEQUENCE</scope>
    <source>
        <strain evidence="4">IMCC14734</strain>
    </source>
</reference>
<comment type="caution">
    <text evidence="4">The sequence shown here is derived from an EMBL/GenBank/DDBJ whole genome shotgun (WGS) entry which is preliminary data.</text>
</comment>
<evidence type="ECO:0000256" key="1">
    <source>
        <dbReference type="SAM" id="MobiDB-lite"/>
    </source>
</evidence>
<protein>
    <submittedName>
        <fullName evidence="4">DUF4124 domain-containing protein</fullName>
    </submittedName>
</protein>
<evidence type="ECO:0000313" key="5">
    <source>
        <dbReference type="Proteomes" id="UP001143362"/>
    </source>
</evidence>
<dbReference type="Proteomes" id="UP001143362">
    <property type="component" value="Unassembled WGS sequence"/>
</dbReference>
<accession>A0ABT3TLV9</accession>
<evidence type="ECO:0000256" key="2">
    <source>
        <dbReference type="SAM" id="SignalP"/>
    </source>
</evidence>
<dbReference type="Pfam" id="PF13511">
    <property type="entry name" value="DUF4124"/>
    <property type="match status" value="1"/>
</dbReference>